<gene>
    <name evidence="7" type="ORF">DNTS_000096</name>
</gene>
<feature type="transmembrane region" description="Helical" evidence="6">
    <location>
        <begin position="115"/>
        <end position="134"/>
    </location>
</feature>
<comment type="caution">
    <text evidence="7">The sequence shown here is derived from an EMBL/GenBank/DDBJ whole genome shotgun (WGS) entry which is preliminary data.</text>
</comment>
<keyword evidence="8" id="KW-1185">Reference proteome</keyword>
<comment type="similarity">
    <text evidence="2">Belongs to the TMEM256 family.</text>
</comment>
<dbReference type="PANTHER" id="PTHR43461">
    <property type="entry name" value="TRANSMEMBRANE PROTEIN 256"/>
    <property type="match status" value="1"/>
</dbReference>
<proteinExistence type="inferred from homology"/>
<dbReference type="OrthoDB" id="269173at2759"/>
<evidence type="ECO:0000256" key="6">
    <source>
        <dbReference type="SAM" id="Phobius"/>
    </source>
</evidence>
<evidence type="ECO:0000313" key="8">
    <source>
        <dbReference type="Proteomes" id="UP000316079"/>
    </source>
</evidence>
<dbReference type="Pfam" id="PF04241">
    <property type="entry name" value="DUF423"/>
    <property type="match status" value="1"/>
</dbReference>
<evidence type="ECO:0000256" key="1">
    <source>
        <dbReference type="ARBA" id="ARBA00004141"/>
    </source>
</evidence>
<name>A0A553RD82_9TELE</name>
<dbReference type="GO" id="GO:0016020">
    <property type="term" value="C:membrane"/>
    <property type="evidence" value="ECO:0007669"/>
    <property type="project" value="UniProtKB-SubCell"/>
</dbReference>
<dbReference type="PANTHER" id="PTHR43461:SF1">
    <property type="entry name" value="TRANSMEMBRANE PROTEIN 256"/>
    <property type="match status" value="1"/>
</dbReference>
<dbReference type="InterPro" id="IPR006696">
    <property type="entry name" value="DUF423"/>
</dbReference>
<evidence type="ECO:0000313" key="7">
    <source>
        <dbReference type="EMBL" id="TRZ00151.1"/>
    </source>
</evidence>
<dbReference type="AlphaFoldDB" id="A0A553RD82"/>
<keyword evidence="3 6" id="KW-0812">Transmembrane</keyword>
<evidence type="ECO:0000256" key="5">
    <source>
        <dbReference type="ARBA" id="ARBA00023136"/>
    </source>
</evidence>
<evidence type="ECO:0000256" key="2">
    <source>
        <dbReference type="ARBA" id="ARBA00006208"/>
    </source>
</evidence>
<dbReference type="Proteomes" id="UP000316079">
    <property type="component" value="Unassembled WGS sequence"/>
</dbReference>
<accession>A0A553RD82</accession>
<sequence>MREVRSGTPSWLSYAISGIIERSSRLSRNVIRFLASYELKSCSVISPGVMNSSSVVQRLAGISGALAVAAGAYGAHGFRRSEASDYQRELFDTANKYHIYHSLALLGAARCRKPALAGALLFVGMGCFCGPLYHQALTNDPSFSKLAPIGGSLLIVGWAAMAL</sequence>
<reference evidence="7 8" key="1">
    <citation type="journal article" date="2019" name="Sci. Data">
        <title>Hybrid genome assembly and annotation of Danionella translucida.</title>
        <authorList>
            <person name="Kadobianskyi M."/>
            <person name="Schulze L."/>
            <person name="Schuelke M."/>
            <person name="Judkewitz B."/>
        </authorList>
    </citation>
    <scope>NUCLEOTIDE SEQUENCE [LARGE SCALE GENOMIC DNA]</scope>
    <source>
        <strain evidence="7 8">Bolton</strain>
    </source>
</reference>
<protein>
    <recommendedName>
        <fullName evidence="9">Transmembrane protein 256</fullName>
    </recommendedName>
</protein>
<keyword evidence="5 6" id="KW-0472">Membrane</keyword>
<keyword evidence="4 6" id="KW-1133">Transmembrane helix</keyword>
<evidence type="ECO:0000256" key="4">
    <source>
        <dbReference type="ARBA" id="ARBA00022989"/>
    </source>
</evidence>
<evidence type="ECO:0000256" key="3">
    <source>
        <dbReference type="ARBA" id="ARBA00022692"/>
    </source>
</evidence>
<evidence type="ECO:0008006" key="9">
    <source>
        <dbReference type="Google" id="ProtNLM"/>
    </source>
</evidence>
<dbReference type="EMBL" id="SRMA01024801">
    <property type="protein sequence ID" value="TRZ00151.1"/>
    <property type="molecule type" value="Genomic_DNA"/>
</dbReference>
<dbReference type="STRING" id="623744.A0A553RD82"/>
<organism evidence="7 8">
    <name type="scientific">Danionella cerebrum</name>
    <dbReference type="NCBI Taxonomy" id="2873325"/>
    <lineage>
        <taxon>Eukaryota</taxon>
        <taxon>Metazoa</taxon>
        <taxon>Chordata</taxon>
        <taxon>Craniata</taxon>
        <taxon>Vertebrata</taxon>
        <taxon>Euteleostomi</taxon>
        <taxon>Actinopterygii</taxon>
        <taxon>Neopterygii</taxon>
        <taxon>Teleostei</taxon>
        <taxon>Ostariophysi</taxon>
        <taxon>Cypriniformes</taxon>
        <taxon>Danionidae</taxon>
        <taxon>Danioninae</taxon>
        <taxon>Danionella</taxon>
    </lineage>
</organism>
<comment type="subcellular location">
    <subcellularLocation>
        <location evidence="1">Membrane</location>
        <topology evidence="1">Multi-pass membrane protein</topology>
    </subcellularLocation>
</comment>